<dbReference type="FunFam" id="1.10.10.1590:FF:000001">
    <property type="entry name" value="NADH-quinone oxidoreductase subunit E"/>
    <property type="match status" value="1"/>
</dbReference>
<evidence type="ECO:0000256" key="5">
    <source>
        <dbReference type="ARBA" id="ARBA00023014"/>
    </source>
</evidence>
<evidence type="ECO:0000256" key="4">
    <source>
        <dbReference type="ARBA" id="ARBA00023004"/>
    </source>
</evidence>
<dbReference type="KEGG" id="pnl:PNK_1753"/>
<dbReference type="InParanoid" id="A0A0U5ESX2"/>
<comment type="cofactor">
    <cofactor evidence="6">
        <name>[2Fe-2S] cluster</name>
        <dbReference type="ChEBI" id="CHEBI:190135"/>
    </cofactor>
</comment>
<dbReference type="Proteomes" id="UP000069902">
    <property type="component" value="Chromosome cPNK"/>
</dbReference>
<gene>
    <name evidence="8" type="primary">nuoE</name>
    <name evidence="8" type="ORF">PNK_1753</name>
</gene>
<dbReference type="Gene3D" id="1.10.10.1590">
    <property type="entry name" value="NADH-quinone oxidoreductase subunit E"/>
    <property type="match status" value="1"/>
</dbReference>
<dbReference type="PATRIC" id="fig|389348.3.peg.1969"/>
<evidence type="ECO:0000313" key="8">
    <source>
        <dbReference type="EMBL" id="CUI17360.1"/>
    </source>
</evidence>
<feature type="binding site" evidence="7">
    <location>
        <position position="80"/>
    </location>
    <ligand>
        <name>[2Fe-2S] cluster</name>
        <dbReference type="ChEBI" id="CHEBI:190135"/>
    </ligand>
</feature>
<dbReference type="Pfam" id="PF01257">
    <property type="entry name" value="2Fe-2S_thioredx"/>
    <property type="match status" value="1"/>
</dbReference>
<dbReference type="EMBL" id="LN879502">
    <property type="protein sequence ID" value="CUI17360.1"/>
    <property type="molecule type" value="Genomic_DNA"/>
</dbReference>
<sequence>MLSEETRKAILDLQALYPEKRSALIPALHLAQAEMGYLPREIQNEVASLFEIDPNEVNAVVTFYDMFFEEPLGKHVIHVCKNVSCMLRGSDGLLARLCQKLRVSPGETTQDGVFTVIASECLAACDRAPMMIVDDKVMGPVEVGDLDRIVDEAKKGHGHPSPISIKEVEHA</sequence>
<dbReference type="PROSITE" id="PS01099">
    <property type="entry name" value="COMPLEX1_24K"/>
    <property type="match status" value="1"/>
</dbReference>
<dbReference type="CDD" id="cd03064">
    <property type="entry name" value="TRX_Fd_NuoE"/>
    <property type="match status" value="1"/>
</dbReference>
<feature type="binding site" evidence="7">
    <location>
        <position position="85"/>
    </location>
    <ligand>
        <name>[2Fe-2S] cluster</name>
        <dbReference type="ChEBI" id="CHEBI:190135"/>
    </ligand>
</feature>
<dbReference type="InterPro" id="IPR036249">
    <property type="entry name" value="Thioredoxin-like_sf"/>
</dbReference>
<keyword evidence="2 7" id="KW-0001">2Fe-2S</keyword>
<dbReference type="NCBIfam" id="NF005722">
    <property type="entry name" value="PRK07539.1-2"/>
    <property type="match status" value="1"/>
</dbReference>
<reference evidence="9" key="1">
    <citation type="submission" date="2015-09" db="EMBL/GenBank/DDBJ databases">
        <authorList>
            <person name="Bertelli C."/>
        </authorList>
    </citation>
    <scope>NUCLEOTIDE SEQUENCE [LARGE SCALE GENOMIC DNA]</scope>
    <source>
        <strain evidence="9">KNic</strain>
    </source>
</reference>
<accession>A0A0U5ESX2</accession>
<dbReference type="SUPFAM" id="SSF52833">
    <property type="entry name" value="Thioredoxin-like"/>
    <property type="match status" value="1"/>
</dbReference>
<evidence type="ECO:0000256" key="7">
    <source>
        <dbReference type="PIRSR" id="PIRSR000216-1"/>
    </source>
</evidence>
<dbReference type="GO" id="GO:0046872">
    <property type="term" value="F:metal ion binding"/>
    <property type="evidence" value="ECO:0007669"/>
    <property type="project" value="UniProtKB-KW"/>
</dbReference>
<evidence type="ECO:0000313" key="9">
    <source>
        <dbReference type="Proteomes" id="UP000069902"/>
    </source>
</evidence>
<dbReference type="PANTHER" id="PTHR10371:SF3">
    <property type="entry name" value="NADH DEHYDROGENASE [UBIQUINONE] FLAVOPROTEIN 2, MITOCHONDRIAL"/>
    <property type="match status" value="1"/>
</dbReference>
<feature type="binding site" evidence="7">
    <location>
        <position position="121"/>
    </location>
    <ligand>
        <name>[2Fe-2S] cluster</name>
        <dbReference type="ChEBI" id="CHEBI:190135"/>
    </ligand>
</feature>
<evidence type="ECO:0000256" key="3">
    <source>
        <dbReference type="ARBA" id="ARBA00022723"/>
    </source>
</evidence>
<comment type="cofactor">
    <cofactor evidence="7">
        <name>[2Fe-2S] cluster</name>
        <dbReference type="ChEBI" id="CHEBI:190135"/>
    </cofactor>
    <text evidence="7">Binds 1 [2Fe-2S] cluster.</text>
</comment>
<evidence type="ECO:0000256" key="1">
    <source>
        <dbReference type="ARBA" id="ARBA00010643"/>
    </source>
</evidence>
<dbReference type="InterPro" id="IPR002023">
    <property type="entry name" value="NuoE-like"/>
</dbReference>
<evidence type="ECO:0000256" key="2">
    <source>
        <dbReference type="ARBA" id="ARBA00022714"/>
    </source>
</evidence>
<keyword evidence="5 7" id="KW-0411">Iron-sulfur</keyword>
<dbReference type="EC" id="1.6.5.3" evidence="8"/>
<keyword evidence="4 7" id="KW-0408">Iron</keyword>
<dbReference type="GO" id="GO:0051537">
    <property type="term" value="F:2 iron, 2 sulfur cluster binding"/>
    <property type="evidence" value="ECO:0007669"/>
    <property type="project" value="UniProtKB-KW"/>
</dbReference>
<proteinExistence type="inferred from homology"/>
<dbReference type="PANTHER" id="PTHR10371">
    <property type="entry name" value="NADH DEHYDROGENASE UBIQUINONE FLAVOPROTEIN 2, MITOCHONDRIAL"/>
    <property type="match status" value="1"/>
</dbReference>
<feature type="binding site" evidence="7">
    <location>
        <position position="125"/>
    </location>
    <ligand>
        <name>[2Fe-2S] cluster</name>
        <dbReference type="ChEBI" id="CHEBI:190135"/>
    </ligand>
</feature>
<dbReference type="AlphaFoldDB" id="A0A0U5ESX2"/>
<dbReference type="InterPro" id="IPR041921">
    <property type="entry name" value="NuoE_N"/>
</dbReference>
<dbReference type="InterPro" id="IPR042128">
    <property type="entry name" value="NuoE_dom"/>
</dbReference>
<evidence type="ECO:0000256" key="6">
    <source>
        <dbReference type="ARBA" id="ARBA00034078"/>
    </source>
</evidence>
<keyword evidence="8" id="KW-0560">Oxidoreductase</keyword>
<comment type="similarity">
    <text evidence="1">Belongs to the complex I 24 kDa subunit family.</text>
</comment>
<dbReference type="Gene3D" id="3.40.30.10">
    <property type="entry name" value="Glutaredoxin"/>
    <property type="match status" value="1"/>
</dbReference>
<keyword evidence="9" id="KW-1185">Reference proteome</keyword>
<name>A0A0U5ESX2_9BACT</name>
<dbReference type="RefSeq" id="WP_059061524.1">
    <property type="nucleotide sequence ID" value="NZ_LN879502.1"/>
</dbReference>
<dbReference type="GO" id="GO:0003954">
    <property type="term" value="F:NADH dehydrogenase activity"/>
    <property type="evidence" value="ECO:0007669"/>
    <property type="project" value="TreeGrafter"/>
</dbReference>
<dbReference type="PIRSF" id="PIRSF000216">
    <property type="entry name" value="NADH_DH_24kDa"/>
    <property type="match status" value="1"/>
</dbReference>
<dbReference type="STRING" id="389348.PNK_1753"/>
<protein>
    <submittedName>
        <fullName evidence="8">Putative NADH dehydrogenase I, chain E</fullName>
        <ecNumber evidence="8">1.6.5.3</ecNumber>
    </submittedName>
</protein>
<dbReference type="NCBIfam" id="TIGR01958">
    <property type="entry name" value="nuoE_fam"/>
    <property type="match status" value="1"/>
</dbReference>
<keyword evidence="3 7" id="KW-0479">Metal-binding</keyword>
<organism evidence="8 9">
    <name type="scientific">Candidatus Protochlamydia naegleriophila</name>
    <dbReference type="NCBI Taxonomy" id="389348"/>
    <lineage>
        <taxon>Bacteria</taxon>
        <taxon>Pseudomonadati</taxon>
        <taxon>Chlamydiota</taxon>
        <taxon>Chlamydiia</taxon>
        <taxon>Parachlamydiales</taxon>
        <taxon>Parachlamydiaceae</taxon>
        <taxon>Candidatus Protochlamydia</taxon>
    </lineage>
</organism>
<dbReference type="FunCoup" id="A0A0U5ESX2">
    <property type="interactions" value="331"/>
</dbReference>